<evidence type="ECO:0000313" key="1">
    <source>
        <dbReference type="EMBL" id="QSO46268.1"/>
    </source>
</evidence>
<reference evidence="1 2" key="1">
    <citation type="submission" date="2021-02" db="EMBL/GenBank/DDBJ databases">
        <title>Alicyclobacillus curvatus sp. nov. and Alicyclobacillus mengziensis sp. nov., two acidophilic bacteria isolated from acid mine drainage.</title>
        <authorList>
            <person name="Huang Y."/>
        </authorList>
    </citation>
    <scope>NUCLEOTIDE SEQUENCE [LARGE SCALE GENOMIC DNA]</scope>
    <source>
        <strain evidence="1 2">S30H14</strain>
    </source>
</reference>
<gene>
    <name evidence="1" type="ORF">JZ786_17425</name>
</gene>
<keyword evidence="2" id="KW-1185">Reference proteome</keyword>
<evidence type="ECO:0000313" key="2">
    <source>
        <dbReference type="Proteomes" id="UP000663505"/>
    </source>
</evidence>
<dbReference type="RefSeq" id="WP_206655637.1">
    <property type="nucleotide sequence ID" value="NZ_CP071182.1"/>
</dbReference>
<name>A0A9X7VYY6_9BACL</name>
<accession>A0A9X7VYY6</accession>
<protein>
    <submittedName>
        <fullName evidence="1">Uncharacterized protein</fullName>
    </submittedName>
</protein>
<organism evidence="1 2">
    <name type="scientific">Alicyclobacillus mengziensis</name>
    <dbReference type="NCBI Taxonomy" id="2931921"/>
    <lineage>
        <taxon>Bacteria</taxon>
        <taxon>Bacillati</taxon>
        <taxon>Bacillota</taxon>
        <taxon>Bacilli</taxon>
        <taxon>Bacillales</taxon>
        <taxon>Alicyclobacillaceae</taxon>
        <taxon>Alicyclobacillus</taxon>
    </lineage>
</organism>
<proteinExistence type="predicted"/>
<dbReference type="KEGG" id="afx:JZ786_17425"/>
<dbReference type="EMBL" id="CP071182">
    <property type="protein sequence ID" value="QSO46268.1"/>
    <property type="molecule type" value="Genomic_DNA"/>
</dbReference>
<dbReference type="AlphaFoldDB" id="A0A9X7VYY6"/>
<dbReference type="Proteomes" id="UP000663505">
    <property type="component" value="Chromosome"/>
</dbReference>
<sequence>MLNSMEQMHPSRSVADRRPLFGKLEFSSIERFMEDAEEDHVRTVHLDVFEVSQQSELSFVYYVTLTVFVTAEDDVQKLLYEYSEEVGTVASTDRRCSDETMVLRARQRIAELEELLVTNGFDVKHGRLTVSRRD</sequence>